<dbReference type="RefSeq" id="WP_307407182.1">
    <property type="nucleotide sequence ID" value="NZ_JAUSUR010000002.1"/>
</dbReference>
<organism evidence="2 3">
    <name type="scientific">Breznakia pachnodae</name>
    <dbReference type="NCBI Taxonomy" id="265178"/>
    <lineage>
        <taxon>Bacteria</taxon>
        <taxon>Bacillati</taxon>
        <taxon>Bacillota</taxon>
        <taxon>Erysipelotrichia</taxon>
        <taxon>Erysipelotrichales</taxon>
        <taxon>Erysipelotrichaceae</taxon>
        <taxon>Breznakia</taxon>
    </lineage>
</organism>
<dbReference type="Proteomes" id="UP001230220">
    <property type="component" value="Unassembled WGS sequence"/>
</dbReference>
<feature type="transmembrane region" description="Helical" evidence="1">
    <location>
        <begin position="218"/>
        <end position="241"/>
    </location>
</feature>
<accession>A0ABU0E2D3</accession>
<keyword evidence="1" id="KW-0812">Transmembrane</keyword>
<keyword evidence="3" id="KW-1185">Reference proteome</keyword>
<feature type="transmembrane region" description="Helical" evidence="1">
    <location>
        <begin position="12"/>
        <end position="32"/>
    </location>
</feature>
<name>A0ABU0E2D3_9FIRM</name>
<evidence type="ECO:0000313" key="3">
    <source>
        <dbReference type="Proteomes" id="UP001230220"/>
    </source>
</evidence>
<gene>
    <name evidence="2" type="ORF">J2S15_001664</name>
</gene>
<dbReference type="EMBL" id="JAUSUR010000002">
    <property type="protein sequence ID" value="MDQ0360919.1"/>
    <property type="molecule type" value="Genomic_DNA"/>
</dbReference>
<protein>
    <recommendedName>
        <fullName evidence="4">DUF3592 domain-containing protein</fullName>
    </recommendedName>
</protein>
<evidence type="ECO:0000313" key="2">
    <source>
        <dbReference type="EMBL" id="MDQ0360919.1"/>
    </source>
</evidence>
<comment type="caution">
    <text evidence="2">The sequence shown here is derived from an EMBL/GenBank/DDBJ whole genome shotgun (WGS) entry which is preliminary data.</text>
</comment>
<proteinExistence type="predicted"/>
<keyword evidence="1" id="KW-1133">Transmembrane helix</keyword>
<feature type="transmembrane region" description="Helical" evidence="1">
    <location>
        <begin position="187"/>
        <end position="206"/>
    </location>
</feature>
<feature type="transmembrane region" description="Helical" evidence="1">
    <location>
        <begin position="44"/>
        <end position="64"/>
    </location>
</feature>
<sequence>MSVYKSSIHKLLSYFLIAAFVSILVLTILFAIVTNDGLNDEELLPMFLVISMVVGILNALFHYITISVDEEEIKFTRFNRVYRTISMREPSISSYIVNHYVNGIPAGKSLYVRVFHSNNKQKDYRCSGFSKKQFQNLIGQIYILRNGEQVVSEPVTQPTDTEELIKVVYDIPKDELLVKEYRRQTKLWIVFTVITAVIVIGLYIFLSSSGLDLFSSEMFTPFLMMVGLILLMCIGIPFFTFRKQLNAISKDIPSRLMVNDTTITIDDEHFQVNQIENIKVTPPKYGNNMNNQKRSIRFHHQGRTYVYFFGYVNPTLPYYENYEDLCIHLEEIFRKQNQFIYEI</sequence>
<keyword evidence="1" id="KW-0472">Membrane</keyword>
<reference evidence="2 3" key="1">
    <citation type="submission" date="2023-07" db="EMBL/GenBank/DDBJ databases">
        <title>Genomic Encyclopedia of Type Strains, Phase IV (KMG-IV): sequencing the most valuable type-strain genomes for metagenomic binning, comparative biology and taxonomic classification.</title>
        <authorList>
            <person name="Goeker M."/>
        </authorList>
    </citation>
    <scope>NUCLEOTIDE SEQUENCE [LARGE SCALE GENOMIC DNA]</scope>
    <source>
        <strain evidence="2 3">DSM 16784</strain>
    </source>
</reference>
<evidence type="ECO:0008006" key="4">
    <source>
        <dbReference type="Google" id="ProtNLM"/>
    </source>
</evidence>
<evidence type="ECO:0000256" key="1">
    <source>
        <dbReference type="SAM" id="Phobius"/>
    </source>
</evidence>